<keyword evidence="3" id="KW-1185">Reference proteome</keyword>
<sequence>MDLEARDRSSERRTGGGAEGAEGAGGQDGAGSGSWESLEFAAPGLGLGSGSGSGSGLGPEERSAESRRRLREAFEVGGLIEVVQSRGAGQGLDQGGDRGSGGQTASGGAGAGESRGGQEAGHQDRRLGGQRLGGAGGPAGDGEEGDQHHVGGAGLRADPEVLCDLFLGLLPLHPDGVRGGGLAVRALQQVRELSGGAGGLCDAGRAQGPEEAARRQADLVQALHSAQRHQECQHPANPELRGEAGGLWGLQEGPGESFLDGSGGHSGEHLFGEARGPGRVRHLVPGDHRAGAGVREDPLAQLRGPG</sequence>
<feature type="compositionally biased region" description="Basic and acidic residues" evidence="1">
    <location>
        <begin position="284"/>
        <end position="298"/>
    </location>
</feature>
<name>A0ABQ8P3H3_9CRYT</name>
<evidence type="ECO:0000313" key="3">
    <source>
        <dbReference type="Proteomes" id="UP001071777"/>
    </source>
</evidence>
<proteinExistence type="predicted"/>
<evidence type="ECO:0000256" key="1">
    <source>
        <dbReference type="SAM" id="MobiDB-lite"/>
    </source>
</evidence>
<accession>A0ABQ8P3H3</accession>
<feature type="compositionally biased region" description="Gly residues" evidence="1">
    <location>
        <begin position="88"/>
        <end position="119"/>
    </location>
</feature>
<comment type="caution">
    <text evidence="2">The sequence shown here is derived from an EMBL/GenBank/DDBJ whole genome shotgun (WGS) entry which is preliminary data.</text>
</comment>
<feature type="compositionally biased region" description="Gly residues" evidence="1">
    <location>
        <begin position="130"/>
        <end position="140"/>
    </location>
</feature>
<feature type="compositionally biased region" description="Basic and acidic residues" evidence="1">
    <location>
        <begin position="1"/>
        <end position="14"/>
    </location>
</feature>
<evidence type="ECO:0000313" key="2">
    <source>
        <dbReference type="EMBL" id="KAJ1605646.1"/>
    </source>
</evidence>
<feature type="region of interest" description="Disordered" evidence="1">
    <location>
        <begin position="1"/>
        <end position="153"/>
    </location>
</feature>
<protein>
    <submittedName>
        <fullName evidence="2">Uncharacterized protein</fullName>
    </submittedName>
</protein>
<feature type="compositionally biased region" description="Basic and acidic residues" evidence="1">
    <location>
        <begin position="59"/>
        <end position="74"/>
    </location>
</feature>
<feature type="compositionally biased region" description="Gly residues" evidence="1">
    <location>
        <begin position="15"/>
        <end position="32"/>
    </location>
</feature>
<dbReference type="Proteomes" id="UP001071777">
    <property type="component" value="Unassembled WGS sequence"/>
</dbReference>
<gene>
    <name evidence="2" type="ORF">OJ252_3425</name>
</gene>
<reference evidence="2" key="1">
    <citation type="submission" date="2022-10" db="EMBL/GenBank/DDBJ databases">
        <title>Adaptive evolution leads to modifications in subtelomeric GC content in a zoonotic Cryptosporidium species.</title>
        <authorList>
            <person name="Li J."/>
            <person name="Feng Y."/>
            <person name="Xiao L."/>
        </authorList>
    </citation>
    <scope>NUCLEOTIDE SEQUENCE</scope>
    <source>
        <strain evidence="2">25894</strain>
    </source>
</reference>
<feature type="compositionally biased region" description="Gly residues" evidence="1">
    <location>
        <begin position="45"/>
        <end position="57"/>
    </location>
</feature>
<dbReference type="EMBL" id="JAPCXB010000166">
    <property type="protein sequence ID" value="KAJ1605646.1"/>
    <property type="molecule type" value="Genomic_DNA"/>
</dbReference>
<feature type="region of interest" description="Disordered" evidence="1">
    <location>
        <begin position="251"/>
        <end position="306"/>
    </location>
</feature>
<organism evidence="2 3">
    <name type="scientific">Cryptosporidium canis</name>
    <dbReference type="NCBI Taxonomy" id="195482"/>
    <lineage>
        <taxon>Eukaryota</taxon>
        <taxon>Sar</taxon>
        <taxon>Alveolata</taxon>
        <taxon>Apicomplexa</taxon>
        <taxon>Conoidasida</taxon>
        <taxon>Coccidia</taxon>
        <taxon>Eucoccidiorida</taxon>
        <taxon>Eimeriorina</taxon>
        <taxon>Cryptosporidiidae</taxon>
        <taxon>Cryptosporidium</taxon>
    </lineage>
</organism>